<reference evidence="1" key="1">
    <citation type="journal article" date="2014" name="Front. Microbiol.">
        <title>High frequency of phylogenetically diverse reductive dehalogenase-homologous genes in deep subseafloor sedimentary metagenomes.</title>
        <authorList>
            <person name="Kawai M."/>
            <person name="Futagami T."/>
            <person name="Toyoda A."/>
            <person name="Takaki Y."/>
            <person name="Nishi S."/>
            <person name="Hori S."/>
            <person name="Arai W."/>
            <person name="Tsubouchi T."/>
            <person name="Morono Y."/>
            <person name="Uchiyama I."/>
            <person name="Ito T."/>
            <person name="Fujiyama A."/>
            <person name="Inagaki F."/>
            <person name="Takami H."/>
        </authorList>
    </citation>
    <scope>NUCLEOTIDE SEQUENCE</scope>
    <source>
        <strain evidence="1">Expedition CK06-06</strain>
    </source>
</reference>
<dbReference type="EMBL" id="BARS01031966">
    <property type="protein sequence ID" value="GAG24134.1"/>
    <property type="molecule type" value="Genomic_DNA"/>
</dbReference>
<protein>
    <submittedName>
        <fullName evidence="1">Uncharacterized protein</fullName>
    </submittedName>
</protein>
<evidence type="ECO:0000313" key="1">
    <source>
        <dbReference type="EMBL" id="GAG24134.1"/>
    </source>
</evidence>
<accession>X0W034</accession>
<organism evidence="1">
    <name type="scientific">marine sediment metagenome</name>
    <dbReference type="NCBI Taxonomy" id="412755"/>
    <lineage>
        <taxon>unclassified sequences</taxon>
        <taxon>metagenomes</taxon>
        <taxon>ecological metagenomes</taxon>
    </lineage>
</organism>
<name>X0W034_9ZZZZ</name>
<sequence length="37" mass="3843">LPSEPPTVIAAAAKADPVKLPEPIDGSTLSPDKLFKE</sequence>
<feature type="non-terminal residue" evidence="1">
    <location>
        <position position="1"/>
    </location>
</feature>
<gene>
    <name evidence="1" type="ORF">S01H1_49673</name>
</gene>
<comment type="caution">
    <text evidence="1">The sequence shown here is derived from an EMBL/GenBank/DDBJ whole genome shotgun (WGS) entry which is preliminary data.</text>
</comment>
<proteinExistence type="predicted"/>
<dbReference type="AlphaFoldDB" id="X0W034"/>